<keyword evidence="1 4" id="KW-0808">Transferase</keyword>
<dbReference type="RefSeq" id="WP_152196256.1">
    <property type="nucleotide sequence ID" value="NZ_VUKD01000005.1"/>
</dbReference>
<dbReference type="Gene3D" id="3.40.630.30">
    <property type="match status" value="1"/>
</dbReference>
<dbReference type="AlphaFoldDB" id="A0A6N7EIR3"/>
<gene>
    <name evidence="4" type="ORF">GB881_14675</name>
</gene>
<accession>A0A6N7EIR3</accession>
<proteinExistence type="predicted"/>
<reference evidence="4 5" key="1">
    <citation type="submission" date="2019-10" db="EMBL/GenBank/DDBJ databases">
        <title>Georgenia wutianyii sp. nov. and Georgenia yuyongxinii sp. nov. isolated from plateau pika (Ochotona curzoniae) in the Qinghai-Tibet plateau of China.</title>
        <authorList>
            <person name="Tian Z."/>
        </authorList>
    </citation>
    <scope>NUCLEOTIDE SEQUENCE [LARGE SCALE GENOMIC DNA]</scope>
    <source>
        <strain evidence="4 5">JCM 19765</strain>
    </source>
</reference>
<dbReference type="EMBL" id="WHPC01000071">
    <property type="protein sequence ID" value="MPV38272.1"/>
    <property type="molecule type" value="Genomic_DNA"/>
</dbReference>
<keyword evidence="5" id="KW-1185">Reference proteome</keyword>
<dbReference type="SUPFAM" id="SSF55729">
    <property type="entry name" value="Acyl-CoA N-acyltransferases (Nat)"/>
    <property type="match status" value="1"/>
</dbReference>
<dbReference type="InterPro" id="IPR016181">
    <property type="entry name" value="Acyl_CoA_acyltransferase"/>
</dbReference>
<dbReference type="PANTHER" id="PTHR43420">
    <property type="entry name" value="ACETYLTRANSFERASE"/>
    <property type="match status" value="1"/>
</dbReference>
<evidence type="ECO:0000313" key="4">
    <source>
        <dbReference type="EMBL" id="MPV38272.1"/>
    </source>
</evidence>
<feature type="domain" description="N-acetyltransferase" evidence="3">
    <location>
        <begin position="7"/>
        <end position="168"/>
    </location>
</feature>
<dbReference type="InterPro" id="IPR050680">
    <property type="entry name" value="YpeA/RimI_acetyltransf"/>
</dbReference>
<dbReference type="CDD" id="cd04301">
    <property type="entry name" value="NAT_SF"/>
    <property type="match status" value="1"/>
</dbReference>
<evidence type="ECO:0000259" key="3">
    <source>
        <dbReference type="PROSITE" id="PS51186"/>
    </source>
</evidence>
<dbReference type="Pfam" id="PF00583">
    <property type="entry name" value="Acetyltransf_1"/>
    <property type="match status" value="1"/>
</dbReference>
<protein>
    <submittedName>
        <fullName evidence="4">GNAT family N-acetyltransferase</fullName>
    </submittedName>
</protein>
<dbReference type="PROSITE" id="PS51186">
    <property type="entry name" value="GNAT"/>
    <property type="match status" value="1"/>
</dbReference>
<comment type="caution">
    <text evidence="4">The sequence shown here is derived from an EMBL/GenBank/DDBJ whole genome shotgun (WGS) entry which is preliminary data.</text>
</comment>
<evidence type="ECO:0000256" key="1">
    <source>
        <dbReference type="ARBA" id="ARBA00022679"/>
    </source>
</evidence>
<organism evidence="4 5">
    <name type="scientific">Georgenia subflava</name>
    <dbReference type="NCBI Taxonomy" id="1622177"/>
    <lineage>
        <taxon>Bacteria</taxon>
        <taxon>Bacillati</taxon>
        <taxon>Actinomycetota</taxon>
        <taxon>Actinomycetes</taxon>
        <taxon>Micrococcales</taxon>
        <taxon>Bogoriellaceae</taxon>
        <taxon>Georgenia</taxon>
    </lineage>
</organism>
<dbReference type="Proteomes" id="UP000437709">
    <property type="component" value="Unassembled WGS sequence"/>
</dbReference>
<keyword evidence="2" id="KW-0012">Acyltransferase</keyword>
<evidence type="ECO:0000313" key="5">
    <source>
        <dbReference type="Proteomes" id="UP000437709"/>
    </source>
</evidence>
<dbReference type="InterPro" id="IPR000182">
    <property type="entry name" value="GNAT_dom"/>
</dbReference>
<name>A0A6N7EIR3_9MICO</name>
<dbReference type="GO" id="GO:0016747">
    <property type="term" value="F:acyltransferase activity, transferring groups other than amino-acyl groups"/>
    <property type="evidence" value="ECO:0007669"/>
    <property type="project" value="InterPro"/>
</dbReference>
<evidence type="ECO:0000256" key="2">
    <source>
        <dbReference type="ARBA" id="ARBA00023315"/>
    </source>
</evidence>
<sequence length="168" mass="18549">MQHTVRITVETARPEDFSRIGEIGVAAYAGVQLLSDEYAAVLRDVARRAAETVVLVARAGGEVLGSLTLAAAGGPYADLARDEELEVRMLAVDPTAQRRGVAEVLLRAAAEWAQEHGYPALVLSVVTTDGPRTPHRLYERLGYRRDPARDYVGYWEGHPQMWFYELAL</sequence>